<evidence type="ECO:0000256" key="7">
    <source>
        <dbReference type="ARBA" id="ARBA00023136"/>
    </source>
</evidence>
<evidence type="ECO:0000256" key="5">
    <source>
        <dbReference type="ARBA" id="ARBA00022692"/>
    </source>
</evidence>
<dbReference type="KEGG" id="saga:M5M_04550"/>
<dbReference type="Pfam" id="PF03553">
    <property type="entry name" value="Na_H_antiporter"/>
    <property type="match status" value="1"/>
</dbReference>
<dbReference type="GO" id="GO:0015297">
    <property type="term" value="F:antiporter activity"/>
    <property type="evidence" value="ECO:0007669"/>
    <property type="project" value="UniProtKB-KW"/>
</dbReference>
<gene>
    <name evidence="11" type="ordered locus">M5M_04550</name>
</gene>
<evidence type="ECO:0000256" key="8">
    <source>
        <dbReference type="ARBA" id="ARBA00038435"/>
    </source>
</evidence>
<dbReference type="STRING" id="1117647.M5M_04550"/>
<dbReference type="InterPro" id="IPR018461">
    <property type="entry name" value="Na/H_Antiport_NhaC-like_C"/>
</dbReference>
<feature type="domain" description="Na+/H+ antiporter NhaC-like C-terminal" evidence="10">
    <location>
        <begin position="162"/>
        <end position="468"/>
    </location>
</feature>
<feature type="transmembrane region" description="Helical" evidence="9">
    <location>
        <begin position="330"/>
        <end position="352"/>
    </location>
</feature>
<evidence type="ECO:0000256" key="1">
    <source>
        <dbReference type="ARBA" id="ARBA00004651"/>
    </source>
</evidence>
<evidence type="ECO:0000256" key="6">
    <source>
        <dbReference type="ARBA" id="ARBA00022989"/>
    </source>
</evidence>
<dbReference type="AlphaFoldDB" id="K4KW09"/>
<evidence type="ECO:0000256" key="4">
    <source>
        <dbReference type="ARBA" id="ARBA00022475"/>
    </source>
</evidence>
<dbReference type="PANTHER" id="PTHR33451">
    <property type="entry name" value="MALATE-2H(+)/NA(+)-LACTATE ANTIPORTER"/>
    <property type="match status" value="1"/>
</dbReference>
<feature type="transmembrane region" description="Helical" evidence="9">
    <location>
        <begin position="260"/>
        <end position="279"/>
    </location>
</feature>
<feature type="transmembrane region" description="Helical" evidence="9">
    <location>
        <begin position="235"/>
        <end position="254"/>
    </location>
</feature>
<feature type="transmembrane region" description="Helical" evidence="9">
    <location>
        <begin position="39"/>
        <end position="57"/>
    </location>
</feature>
<evidence type="ECO:0000313" key="11">
    <source>
        <dbReference type="EMBL" id="AFU98117.1"/>
    </source>
</evidence>
<feature type="transmembrane region" description="Helical" evidence="9">
    <location>
        <begin position="194"/>
        <end position="214"/>
    </location>
</feature>
<dbReference type="RefSeq" id="WP_015046290.1">
    <property type="nucleotide sequence ID" value="NC_018868.3"/>
</dbReference>
<keyword evidence="7 9" id="KW-0472">Membrane</keyword>
<keyword evidence="5 9" id="KW-0812">Transmembrane</keyword>
<dbReference type="PANTHER" id="PTHR33451:SF3">
    <property type="entry name" value="MALATE-2H(+)_NA(+)-LACTATE ANTIPORTER"/>
    <property type="match status" value="1"/>
</dbReference>
<name>K4KW09_SIMAS</name>
<keyword evidence="6 9" id="KW-1133">Transmembrane helix</keyword>
<proteinExistence type="inferred from homology"/>
<keyword evidence="4" id="KW-1003">Cell membrane</keyword>
<dbReference type="EMBL" id="CP003746">
    <property type="protein sequence ID" value="AFU98117.1"/>
    <property type="molecule type" value="Genomic_DNA"/>
</dbReference>
<dbReference type="InterPro" id="IPR052180">
    <property type="entry name" value="NhaC_Na-H+_Antiporter"/>
</dbReference>
<dbReference type="Proteomes" id="UP000000466">
    <property type="component" value="Chromosome"/>
</dbReference>
<accession>K4KW09</accession>
<feature type="transmembrane region" description="Helical" evidence="9">
    <location>
        <begin position="111"/>
        <end position="132"/>
    </location>
</feature>
<dbReference type="InterPro" id="IPR004770">
    <property type="entry name" value="Na/H_antiport_NhaC"/>
</dbReference>
<dbReference type="OrthoDB" id="9762978at2"/>
<dbReference type="GO" id="GO:0005886">
    <property type="term" value="C:plasma membrane"/>
    <property type="evidence" value="ECO:0007669"/>
    <property type="project" value="UniProtKB-SubCell"/>
</dbReference>
<evidence type="ECO:0000256" key="3">
    <source>
        <dbReference type="ARBA" id="ARBA00022449"/>
    </source>
</evidence>
<dbReference type="HOGENOM" id="CLU_033405_1_0_6"/>
<evidence type="ECO:0000256" key="9">
    <source>
        <dbReference type="SAM" id="Phobius"/>
    </source>
</evidence>
<comment type="similarity">
    <text evidence="8">Belongs to the NhaC Na(+)/H(+) (TC 2.A.35) antiporter family.</text>
</comment>
<dbReference type="eggNOG" id="COG1757">
    <property type="taxonomic scope" value="Bacteria"/>
</dbReference>
<feature type="transmembrane region" description="Helical" evidence="9">
    <location>
        <begin position="69"/>
        <end position="91"/>
    </location>
</feature>
<reference evidence="11 12" key="1">
    <citation type="journal article" date="2013" name="Genome Announc.">
        <title>Complete genome sequence of Simiduia agarivorans SA1(T), a marine bacterium able to degrade a variety of polysaccharides.</title>
        <authorList>
            <person name="Lin S.Y."/>
            <person name="Shieh W.Y."/>
            <person name="Chen J.S."/>
            <person name="Tang S.L."/>
        </authorList>
    </citation>
    <scope>NUCLEOTIDE SEQUENCE [LARGE SCALE GENOMIC DNA]</scope>
    <source>
        <strain evidence="12">DSM 21679 / JCM 13881 / BCRC 17597 / SA1</strain>
    </source>
</reference>
<keyword evidence="2" id="KW-0813">Transport</keyword>
<evidence type="ECO:0000313" key="12">
    <source>
        <dbReference type="Proteomes" id="UP000000466"/>
    </source>
</evidence>
<evidence type="ECO:0000256" key="2">
    <source>
        <dbReference type="ARBA" id="ARBA00022448"/>
    </source>
</evidence>
<organism evidence="11 12">
    <name type="scientific">Simiduia agarivorans (strain DSM 21679 / JCM 13881 / BCRC 17597 / SA1)</name>
    <dbReference type="NCBI Taxonomy" id="1117647"/>
    <lineage>
        <taxon>Bacteria</taxon>
        <taxon>Pseudomonadati</taxon>
        <taxon>Pseudomonadota</taxon>
        <taxon>Gammaproteobacteria</taxon>
        <taxon>Cellvibrionales</taxon>
        <taxon>Cellvibrionaceae</taxon>
        <taxon>Simiduia</taxon>
    </lineage>
</organism>
<evidence type="ECO:0000259" key="10">
    <source>
        <dbReference type="Pfam" id="PF03553"/>
    </source>
</evidence>
<feature type="transmembrane region" description="Helical" evidence="9">
    <location>
        <begin position="139"/>
        <end position="165"/>
    </location>
</feature>
<keyword evidence="3" id="KW-0050">Antiport</keyword>
<sequence>MMRPLTAWEIALPTLTLFGLLSLSVFLFGDSSSQGANQIALSLSAAVAAIMGWRAGLGWKDIEAAIFKGISVALGAILILFLVGMLIGSWILSGTVPTMIYFGLQLMDPSWFYAAACLVCALVSVSIGSSWTTAGTIGIGLIGTAAGLGLSVEITAGAIISGAYFGDKMSPLSDTTNLAPAVVGTDLFAHIRHMVWTTTPSIIIALAAFLFIGISAEAPASDQQMQAMLTLLDDNFVISGWLLLPLLFVFFLAYKKVPAMVAILLGALVAAPFAIGFQSDVVIAYAGGEDLASWLALFKGIWMAFADGYVANTGNEQIDSLLSRGGMSSMLTTVWLIVTAMVMGAIIERVGILEALIKAILRFAKTTGGLVASTILTCIGTNIVTADQYIAIVLPGRMFRLEFAKRGLSATNLSRTLEDSATITSPLIPWNTCGAYMAGTLGVATLAYLPYCFFNLVNPLISAIYGYTQFKIVPLSPEETAELAAELEQAAQGKDTDHHLTEGARSQV</sequence>
<protein>
    <submittedName>
        <fullName evidence="11">Na+/H+ antiporter NhaC</fullName>
    </submittedName>
</protein>
<feature type="transmembrane region" description="Helical" evidence="9">
    <location>
        <begin position="291"/>
        <end position="310"/>
    </location>
</feature>
<comment type="subcellular location">
    <subcellularLocation>
        <location evidence="1">Cell membrane</location>
        <topology evidence="1">Multi-pass membrane protein</topology>
    </subcellularLocation>
</comment>
<dbReference type="NCBIfam" id="TIGR00931">
    <property type="entry name" value="antiport_nhaC"/>
    <property type="match status" value="1"/>
</dbReference>
<keyword evidence="12" id="KW-1185">Reference proteome</keyword>